<evidence type="ECO:0000256" key="4">
    <source>
        <dbReference type="ARBA" id="ARBA00022840"/>
    </source>
</evidence>
<dbReference type="AlphaFoldDB" id="A0A0P8WVU4"/>
<dbReference type="OrthoDB" id="9762778at2"/>
<dbReference type="PROSITE" id="PS00211">
    <property type="entry name" value="ABC_TRANSPORTER_1"/>
    <property type="match status" value="1"/>
</dbReference>
<dbReference type="InterPro" id="IPR036640">
    <property type="entry name" value="ABC1_TM_sf"/>
</dbReference>
<dbReference type="SUPFAM" id="SSF52540">
    <property type="entry name" value="P-loop containing nucleoside triphosphate hydrolases"/>
    <property type="match status" value="1"/>
</dbReference>
<dbReference type="RefSeq" id="WP_054877105.1">
    <property type="nucleotide sequence ID" value="NZ_LKET01000068.1"/>
</dbReference>
<organism evidence="10 11">
    <name type="scientific">Oxobacter pfennigii</name>
    <dbReference type="NCBI Taxonomy" id="36849"/>
    <lineage>
        <taxon>Bacteria</taxon>
        <taxon>Bacillati</taxon>
        <taxon>Bacillota</taxon>
        <taxon>Clostridia</taxon>
        <taxon>Eubacteriales</taxon>
        <taxon>Clostridiaceae</taxon>
        <taxon>Oxobacter</taxon>
    </lineage>
</organism>
<dbReference type="SMART" id="SM00382">
    <property type="entry name" value="AAA"/>
    <property type="match status" value="1"/>
</dbReference>
<evidence type="ECO:0000259" key="8">
    <source>
        <dbReference type="PROSITE" id="PS50893"/>
    </source>
</evidence>
<feature type="domain" description="ABC transmembrane type-1" evidence="9">
    <location>
        <begin position="22"/>
        <end position="303"/>
    </location>
</feature>
<dbReference type="EC" id="3.6.3.-" evidence="10"/>
<dbReference type="Gene3D" id="3.40.50.300">
    <property type="entry name" value="P-loop containing nucleotide triphosphate hydrolases"/>
    <property type="match status" value="1"/>
</dbReference>
<dbReference type="EMBL" id="LKET01000068">
    <property type="protein sequence ID" value="KPU42390.1"/>
    <property type="molecule type" value="Genomic_DNA"/>
</dbReference>
<dbReference type="GO" id="GO:0015421">
    <property type="term" value="F:ABC-type oligopeptide transporter activity"/>
    <property type="evidence" value="ECO:0007669"/>
    <property type="project" value="TreeGrafter"/>
</dbReference>
<protein>
    <submittedName>
        <fullName evidence="10">Putative multidrug export ATP-binding/permease protein</fullName>
        <ecNumber evidence="10">3.6.3.-</ecNumber>
    </submittedName>
</protein>
<dbReference type="PATRIC" id="fig|36849.3.peg.4411"/>
<dbReference type="InterPro" id="IPR011527">
    <property type="entry name" value="ABC1_TM_dom"/>
</dbReference>
<name>A0A0P8WVU4_9CLOT</name>
<comment type="caution">
    <text evidence="10">The sequence shown here is derived from an EMBL/GenBank/DDBJ whole genome shotgun (WGS) entry which is preliminary data.</text>
</comment>
<feature type="transmembrane region" description="Helical" evidence="7">
    <location>
        <begin position="277"/>
        <end position="295"/>
    </location>
</feature>
<dbReference type="Pfam" id="PF00664">
    <property type="entry name" value="ABC_membrane"/>
    <property type="match status" value="1"/>
</dbReference>
<comment type="subcellular location">
    <subcellularLocation>
        <location evidence="1">Cell membrane</location>
        <topology evidence="1">Multi-pass membrane protein</topology>
    </subcellularLocation>
</comment>
<reference evidence="10 11" key="1">
    <citation type="submission" date="2015-09" db="EMBL/GenBank/DDBJ databases">
        <title>Genome sequence of Oxobacter pfennigii DSM 3222.</title>
        <authorList>
            <person name="Poehlein A."/>
            <person name="Bengelsdorf F.R."/>
            <person name="Schiel-Bengelsdorf B."/>
            <person name="Duerre P."/>
            <person name="Daniel R."/>
        </authorList>
    </citation>
    <scope>NUCLEOTIDE SEQUENCE [LARGE SCALE GENOMIC DNA]</scope>
    <source>
        <strain evidence="10 11">DSM 3222</strain>
    </source>
</reference>
<dbReference type="PROSITE" id="PS50893">
    <property type="entry name" value="ABC_TRANSPORTER_2"/>
    <property type="match status" value="1"/>
</dbReference>
<dbReference type="FunFam" id="3.40.50.300:FF:000218">
    <property type="entry name" value="Multidrug ABC transporter ATP-binding protein"/>
    <property type="match status" value="1"/>
</dbReference>
<dbReference type="GO" id="GO:0005524">
    <property type="term" value="F:ATP binding"/>
    <property type="evidence" value="ECO:0007669"/>
    <property type="project" value="UniProtKB-KW"/>
</dbReference>
<dbReference type="InterPro" id="IPR017871">
    <property type="entry name" value="ABC_transporter-like_CS"/>
</dbReference>
<dbReference type="Pfam" id="PF00005">
    <property type="entry name" value="ABC_tran"/>
    <property type="match status" value="1"/>
</dbReference>
<evidence type="ECO:0000313" key="10">
    <source>
        <dbReference type="EMBL" id="KPU42390.1"/>
    </source>
</evidence>
<keyword evidence="10" id="KW-0378">Hydrolase</keyword>
<dbReference type="PANTHER" id="PTHR43394">
    <property type="entry name" value="ATP-DEPENDENT PERMEASE MDL1, MITOCHONDRIAL"/>
    <property type="match status" value="1"/>
</dbReference>
<feature type="transmembrane region" description="Helical" evidence="7">
    <location>
        <begin position="244"/>
        <end position="265"/>
    </location>
</feature>
<dbReference type="SUPFAM" id="SSF90123">
    <property type="entry name" value="ABC transporter transmembrane region"/>
    <property type="match status" value="1"/>
</dbReference>
<dbReference type="InterPro" id="IPR003593">
    <property type="entry name" value="AAA+_ATPase"/>
</dbReference>
<accession>A0A0P8WVU4</accession>
<evidence type="ECO:0000256" key="6">
    <source>
        <dbReference type="ARBA" id="ARBA00023136"/>
    </source>
</evidence>
<keyword evidence="2 7" id="KW-0812">Transmembrane</keyword>
<evidence type="ECO:0000256" key="5">
    <source>
        <dbReference type="ARBA" id="ARBA00022989"/>
    </source>
</evidence>
<keyword evidence="4 10" id="KW-0067">ATP-binding</keyword>
<keyword evidence="5 7" id="KW-1133">Transmembrane helix</keyword>
<dbReference type="CDD" id="cd03251">
    <property type="entry name" value="ABCC_MsbA"/>
    <property type="match status" value="1"/>
</dbReference>
<dbReference type="GO" id="GO:0005886">
    <property type="term" value="C:plasma membrane"/>
    <property type="evidence" value="ECO:0007669"/>
    <property type="project" value="UniProtKB-SubCell"/>
</dbReference>
<dbReference type="PROSITE" id="PS50929">
    <property type="entry name" value="ABC_TM1F"/>
    <property type="match status" value="1"/>
</dbReference>
<evidence type="ECO:0000256" key="1">
    <source>
        <dbReference type="ARBA" id="ARBA00004651"/>
    </source>
</evidence>
<dbReference type="InterPro" id="IPR039421">
    <property type="entry name" value="Type_1_exporter"/>
</dbReference>
<dbReference type="Gene3D" id="1.20.1560.10">
    <property type="entry name" value="ABC transporter type 1, transmembrane domain"/>
    <property type="match status" value="1"/>
</dbReference>
<keyword evidence="3" id="KW-0547">Nucleotide-binding</keyword>
<proteinExistence type="predicted"/>
<keyword evidence="11" id="KW-1185">Reference proteome</keyword>
<gene>
    <name evidence="10" type="ORF">OXPF_41750</name>
</gene>
<evidence type="ECO:0000313" key="11">
    <source>
        <dbReference type="Proteomes" id="UP000050326"/>
    </source>
</evidence>
<dbReference type="CDD" id="cd18549">
    <property type="entry name" value="ABC_6TM_YwjA_like"/>
    <property type="match status" value="1"/>
</dbReference>
<dbReference type="STRING" id="36849.OXPF_41750"/>
<dbReference type="InterPro" id="IPR027417">
    <property type="entry name" value="P-loop_NTPase"/>
</dbReference>
<dbReference type="Proteomes" id="UP000050326">
    <property type="component" value="Unassembled WGS sequence"/>
</dbReference>
<sequence length="581" mass="65517">MDMIRKFMKYYKPYKLIFFTDMACALTASGIDLMFPVLVRDILNRLQTQAAAASGTIIKIGILMFALYIIQYFCNYYITSWGHIMGARMEYDMRNKLFTHLQKLSFTYFDNNKTGQIMSRIVNDLLDIAELAHHGPEEIFISVTKILGAFIILLTINVKLTLITFAFLPVMTWFSFYYNDKMRAVFTRNKEKIADVNAQLEDSIAGVRVVQSFSNEGIEVEKFKKGNKLFLATKEDSYEYMGRFYSGVTLFEGLIYVSAAIIGALFIGSGSINAADLVAYLLFINTFLAPIRTILHFTEQFQRGMTGFLRYEEILAINPDIEDKEDAVDINDFNKDIVFEDVSFKYSSGDYVLRNISLTINKGETIALVGQSGGGKTTLCSLIPRFYDVTEGSIKIDGKDIRDIKLDSLRKKIGIVQQDVYLFAGSIMENIRYGKPDASDEEIIEASKNANAHEFIMAFENGYNTYVGERGVKLSGGQKQRISIARAFLKNPPVLILDEATSSLDNQSEKIVQQSLEKLSDSRTTLVIAHRLSTIKNADKILVLTDNGIEEEGSHDELLTKNGIYAALYNTQFAEISESVD</sequence>
<evidence type="ECO:0000256" key="2">
    <source>
        <dbReference type="ARBA" id="ARBA00022692"/>
    </source>
</evidence>
<keyword evidence="6 7" id="KW-0472">Membrane</keyword>
<dbReference type="PANTHER" id="PTHR43394:SF1">
    <property type="entry name" value="ATP-BINDING CASSETTE SUB-FAMILY B MEMBER 10, MITOCHONDRIAL"/>
    <property type="match status" value="1"/>
</dbReference>
<feature type="transmembrane region" description="Helical" evidence="7">
    <location>
        <begin position="54"/>
        <end position="78"/>
    </location>
</feature>
<evidence type="ECO:0000259" key="9">
    <source>
        <dbReference type="PROSITE" id="PS50929"/>
    </source>
</evidence>
<dbReference type="InterPro" id="IPR003439">
    <property type="entry name" value="ABC_transporter-like_ATP-bd"/>
</dbReference>
<evidence type="ECO:0000256" key="3">
    <source>
        <dbReference type="ARBA" id="ARBA00022741"/>
    </source>
</evidence>
<evidence type="ECO:0000256" key="7">
    <source>
        <dbReference type="SAM" id="Phobius"/>
    </source>
</evidence>
<feature type="domain" description="ABC transporter" evidence="8">
    <location>
        <begin position="337"/>
        <end position="571"/>
    </location>
</feature>
<dbReference type="GO" id="GO:0016887">
    <property type="term" value="F:ATP hydrolysis activity"/>
    <property type="evidence" value="ECO:0007669"/>
    <property type="project" value="InterPro"/>
</dbReference>